<dbReference type="InterPro" id="IPR018392">
    <property type="entry name" value="LysM"/>
</dbReference>
<dbReference type="EMBL" id="JBHMFA010000033">
    <property type="protein sequence ID" value="MFB9106765.1"/>
    <property type="molecule type" value="Genomic_DNA"/>
</dbReference>
<comment type="caution">
    <text evidence="2">The sequence shown here is derived from an EMBL/GenBank/DDBJ whole genome shotgun (WGS) entry which is preliminary data.</text>
</comment>
<reference evidence="2 3" key="1">
    <citation type="submission" date="2024-09" db="EMBL/GenBank/DDBJ databases">
        <authorList>
            <person name="Sun Q."/>
            <person name="Mori K."/>
        </authorList>
    </citation>
    <scope>NUCLEOTIDE SEQUENCE [LARGE SCALE GENOMIC DNA]</scope>
    <source>
        <strain evidence="2 3">CECT 8300</strain>
    </source>
</reference>
<protein>
    <recommendedName>
        <fullName evidence="1">Contractile injection system tube protein N-terminal domain-containing protein</fullName>
    </recommendedName>
</protein>
<dbReference type="Pfam" id="PF19266">
    <property type="entry name" value="CIS_tube"/>
    <property type="match status" value="1"/>
</dbReference>
<evidence type="ECO:0000313" key="2">
    <source>
        <dbReference type="EMBL" id="MFB9106765.1"/>
    </source>
</evidence>
<feature type="domain" description="Contractile injection system tube protein N-terminal" evidence="1">
    <location>
        <begin position="1"/>
        <end position="148"/>
    </location>
</feature>
<accession>A0ABV5H4H5</accession>
<evidence type="ECO:0000259" key="1">
    <source>
        <dbReference type="Pfam" id="PF19266"/>
    </source>
</evidence>
<sequence>MKIVAYSDPEYAHTVGNYDVLFNPENIKDNKEQQFSTSNSTNGSSAQTVAYKGVGSSNFEVKLFFDGTGIISAEPVEDQINKLKKLAYDFNGDIHEPNYLRIYWGSQSLFEGRLKSWNVNHTLLDLDGSPMRSELSLRLVASVSAKKKGLVEKKNSSDLTHLRTVKDGDTLPLMCYRIYGDSKYYIRVAQENNLVNFRDLKPGDQIAFPPVN</sequence>
<dbReference type="Proteomes" id="UP001589590">
    <property type="component" value="Unassembled WGS sequence"/>
</dbReference>
<gene>
    <name evidence="2" type="ORF">ACFFU1_17790</name>
</gene>
<keyword evidence="3" id="KW-1185">Reference proteome</keyword>
<dbReference type="InterPro" id="IPR045361">
    <property type="entry name" value="CIS_tube_prot_N"/>
</dbReference>
<proteinExistence type="predicted"/>
<evidence type="ECO:0000313" key="3">
    <source>
        <dbReference type="Proteomes" id="UP001589590"/>
    </source>
</evidence>
<dbReference type="RefSeq" id="WP_290267600.1">
    <property type="nucleotide sequence ID" value="NZ_JAUFQP010000001.1"/>
</dbReference>
<dbReference type="CDD" id="cd00118">
    <property type="entry name" value="LysM"/>
    <property type="match status" value="1"/>
</dbReference>
<name>A0ABV5H4H5_9FLAO</name>
<organism evidence="2 3">
    <name type="scientific">Algibacter miyuki</name>
    <dbReference type="NCBI Taxonomy" id="1306933"/>
    <lineage>
        <taxon>Bacteria</taxon>
        <taxon>Pseudomonadati</taxon>
        <taxon>Bacteroidota</taxon>
        <taxon>Flavobacteriia</taxon>
        <taxon>Flavobacteriales</taxon>
        <taxon>Flavobacteriaceae</taxon>
        <taxon>Algibacter</taxon>
    </lineage>
</organism>